<dbReference type="InterPro" id="IPR012394">
    <property type="entry name" value="Aldehyde_DH_NAD(P)"/>
</dbReference>
<protein>
    <submittedName>
        <fullName evidence="5">Aldehyde dehydrogenase</fullName>
    </submittedName>
</protein>
<dbReference type="Pfam" id="PF00171">
    <property type="entry name" value="Aldedh"/>
    <property type="match status" value="1"/>
</dbReference>
<evidence type="ECO:0000256" key="2">
    <source>
        <dbReference type="ARBA" id="ARBA00023002"/>
    </source>
</evidence>
<accession>A0A073K476</accession>
<dbReference type="GO" id="GO:0004029">
    <property type="term" value="F:aldehyde dehydrogenase (NAD+) activity"/>
    <property type="evidence" value="ECO:0007669"/>
    <property type="project" value="TreeGrafter"/>
</dbReference>
<evidence type="ECO:0000259" key="4">
    <source>
        <dbReference type="Pfam" id="PF00171"/>
    </source>
</evidence>
<feature type="domain" description="Aldehyde dehydrogenase" evidence="4">
    <location>
        <begin position="147"/>
        <end position="374"/>
    </location>
</feature>
<dbReference type="eggNOG" id="COG1012">
    <property type="taxonomic scope" value="Bacteria"/>
</dbReference>
<comment type="caution">
    <text evidence="5">The sequence shown here is derived from an EMBL/GenBank/DDBJ whole genome shotgun (WGS) entry which is preliminary data.</text>
</comment>
<dbReference type="PANTHER" id="PTHR43570:SF16">
    <property type="entry name" value="ALDEHYDE DEHYDROGENASE TYPE III, ISOFORM Q"/>
    <property type="match status" value="1"/>
</dbReference>
<dbReference type="GO" id="GO:0006081">
    <property type="term" value="P:aldehyde metabolic process"/>
    <property type="evidence" value="ECO:0007669"/>
    <property type="project" value="InterPro"/>
</dbReference>
<dbReference type="InterPro" id="IPR016163">
    <property type="entry name" value="Ald_DH_C"/>
</dbReference>
<comment type="similarity">
    <text evidence="1">Belongs to the aldehyde dehydrogenase family.</text>
</comment>
<sequence>MILEREVTTTLLDERKENILLCMQYMKRNKEEFLKILTEISTYQTAKAEFDSSLRALENAFDEVRQNQPPNINRMSIFMPSNVILYSYILYLLIPSLYVKNIEFRSSSLVINQVRKLHNLFQKVHQLPIELKEYSYRKYLRESALKADVVLFTGTYQNAENIKAQLSKNQLFIFFGQGVNPFIVTESAELEKAVQDLIGARMFNTGQDCMGPDVIYVPEQKKNMFIKLLRAKLNNLKYGENSDKEADYGRIHYTSTLETVAQYLNQNSQYIIHGGSINYKEKFIEPTVLVSSLKDKVKIDEFFLPIFNIMSYEEIEEVKEVLDTGYFLERAMGATVYGTEVDELISFLERKHTVSVNQTLFDIEDGNNPFGGYGPMANYVSYQGELFIKPILLSLIFREHLQECGEL</sequence>
<dbReference type="EMBL" id="JOTN01000001">
    <property type="protein sequence ID" value="KEK21300.1"/>
    <property type="molecule type" value="Genomic_DNA"/>
</dbReference>
<organism evidence="5 6">
    <name type="scientific">Bacillus manliponensis</name>
    <dbReference type="NCBI Taxonomy" id="574376"/>
    <lineage>
        <taxon>Bacteria</taxon>
        <taxon>Bacillati</taxon>
        <taxon>Bacillota</taxon>
        <taxon>Bacilli</taxon>
        <taxon>Bacillales</taxon>
        <taxon>Bacillaceae</taxon>
        <taxon>Bacillus</taxon>
        <taxon>Bacillus cereus group</taxon>
    </lineage>
</organism>
<evidence type="ECO:0000313" key="5">
    <source>
        <dbReference type="EMBL" id="KEK21300.1"/>
    </source>
</evidence>
<keyword evidence="3" id="KW-0472">Membrane</keyword>
<dbReference type="AlphaFoldDB" id="A0A073K476"/>
<evidence type="ECO:0000256" key="3">
    <source>
        <dbReference type="SAM" id="Phobius"/>
    </source>
</evidence>
<dbReference type="Gene3D" id="3.40.309.10">
    <property type="entry name" value="Aldehyde Dehydrogenase, Chain A, domain 2"/>
    <property type="match status" value="1"/>
</dbReference>
<keyword evidence="2" id="KW-0560">Oxidoreductase</keyword>
<name>A0A073K476_9BACI</name>
<dbReference type="Proteomes" id="UP000027822">
    <property type="component" value="Unassembled WGS sequence"/>
</dbReference>
<dbReference type="Gene3D" id="3.40.605.10">
    <property type="entry name" value="Aldehyde Dehydrogenase, Chain A, domain 1"/>
    <property type="match status" value="1"/>
</dbReference>
<dbReference type="GO" id="GO:0005737">
    <property type="term" value="C:cytoplasm"/>
    <property type="evidence" value="ECO:0007669"/>
    <property type="project" value="TreeGrafter"/>
</dbReference>
<proteinExistence type="inferred from homology"/>
<keyword evidence="3" id="KW-1133">Transmembrane helix</keyword>
<dbReference type="InterPro" id="IPR016162">
    <property type="entry name" value="Ald_DH_N"/>
</dbReference>
<keyword evidence="3" id="KW-0812">Transmembrane</keyword>
<reference evidence="5 6" key="1">
    <citation type="submission" date="2014-06" db="EMBL/GenBank/DDBJ databases">
        <title>Draft genome sequence of Bacillus manliponensis JCM 15802 (MCCC 1A00708).</title>
        <authorList>
            <person name="Lai Q."/>
            <person name="Liu Y."/>
            <person name="Shao Z."/>
        </authorList>
    </citation>
    <scope>NUCLEOTIDE SEQUENCE [LARGE SCALE GENOMIC DNA]</scope>
    <source>
        <strain evidence="5 6">JCM 15802</strain>
    </source>
</reference>
<gene>
    <name evidence="5" type="ORF">BAMA_00575</name>
</gene>
<evidence type="ECO:0000256" key="1">
    <source>
        <dbReference type="ARBA" id="ARBA00009986"/>
    </source>
</evidence>
<dbReference type="STRING" id="574376.BAMA_00575"/>
<evidence type="ECO:0000313" key="6">
    <source>
        <dbReference type="Proteomes" id="UP000027822"/>
    </source>
</evidence>
<dbReference type="SUPFAM" id="SSF53720">
    <property type="entry name" value="ALDH-like"/>
    <property type="match status" value="1"/>
</dbReference>
<dbReference type="InterPro" id="IPR016161">
    <property type="entry name" value="Ald_DH/histidinol_DH"/>
</dbReference>
<dbReference type="InterPro" id="IPR015590">
    <property type="entry name" value="Aldehyde_DH_dom"/>
</dbReference>
<feature type="transmembrane region" description="Helical" evidence="3">
    <location>
        <begin position="83"/>
        <end position="99"/>
    </location>
</feature>
<dbReference type="PANTHER" id="PTHR43570">
    <property type="entry name" value="ALDEHYDE DEHYDROGENASE"/>
    <property type="match status" value="1"/>
</dbReference>
<keyword evidence="6" id="KW-1185">Reference proteome</keyword>